<feature type="region of interest" description="Disordered" evidence="1">
    <location>
        <begin position="110"/>
        <end position="129"/>
    </location>
</feature>
<evidence type="ECO:0000313" key="4">
    <source>
        <dbReference type="EMBL" id="KAK0644300.1"/>
    </source>
</evidence>
<sequence length="500" mass="54360">MEQRRDGYVNQPDYSGLQVAPQDTAPEVDHSYSIPQVVFDNNQKVVYALAPLEPYKDAADAPQVIGVVEDPTPPTEDRRPWWRLKRWIIAIVVIVLIIVGAVVGAVIATRPDDNPTTSPASNTNTNSTQRSACRDIVCPQILASAALDAWTSSPTLLLFVRGIDNSIWYTSAAASSLAPSWPTSQRWQSLASGSPFLSQPSALTWGNGTRASVFALNDPNHMVRTAKFVDPSKIPEWELIGGPVSSVVSTCAVNGTRPDLWTSSGEAVAHNYGFGPGYDNAWNVQSQTGWPIDLSFGVKISSRPGVLCRSSPSVHDLVVYGEDGAVRHMQYSETAGWTPSTNRGGKFLGEPVVVEVNGERLDFFGIGEDKRMYHFTWTKDGGYTLLEDVGGSFQSVPSVAVTGRGSRLDVLALGANDHLQHRVLQGSRWASEWEDLGVFGNSAPLLVNMTRTEPEKVGVFVIGAAGEVNQTTWTASSDLSWKNLIWKGMGGSMTTEFYRN</sequence>
<proteinExistence type="predicted"/>
<reference evidence="4" key="1">
    <citation type="submission" date="2023-06" db="EMBL/GenBank/DDBJ databases">
        <title>Genome-scale phylogeny and comparative genomics of the fungal order Sordariales.</title>
        <authorList>
            <consortium name="Lawrence Berkeley National Laboratory"/>
            <person name="Hensen N."/>
            <person name="Bonometti L."/>
            <person name="Westerberg I."/>
            <person name="Brannstrom I.O."/>
            <person name="Guillou S."/>
            <person name="Cros-Aarteil S."/>
            <person name="Calhoun S."/>
            <person name="Haridas S."/>
            <person name="Kuo A."/>
            <person name="Mondo S."/>
            <person name="Pangilinan J."/>
            <person name="Riley R."/>
            <person name="Labutti K."/>
            <person name="Andreopoulos B."/>
            <person name="Lipzen A."/>
            <person name="Chen C."/>
            <person name="Yanf M."/>
            <person name="Daum C."/>
            <person name="Ng V."/>
            <person name="Clum A."/>
            <person name="Steindorff A."/>
            <person name="Ohm R."/>
            <person name="Martin F."/>
            <person name="Silar P."/>
            <person name="Natvig D."/>
            <person name="Lalanne C."/>
            <person name="Gautier V."/>
            <person name="Ament-Velasquez S.L."/>
            <person name="Kruys A."/>
            <person name="Hutchinson M.I."/>
            <person name="Powell A.J."/>
            <person name="Barry K."/>
            <person name="Miller A.N."/>
            <person name="Grigoriev I.V."/>
            <person name="Debuchy R."/>
            <person name="Gladieux P."/>
            <person name="Thoren M.H."/>
            <person name="Johannesson H."/>
        </authorList>
    </citation>
    <scope>NUCLEOTIDE SEQUENCE</scope>
    <source>
        <strain evidence="4">SMH2532-1</strain>
    </source>
</reference>
<comment type="caution">
    <text evidence="4">The sequence shown here is derived from an EMBL/GenBank/DDBJ whole genome shotgun (WGS) entry which is preliminary data.</text>
</comment>
<gene>
    <name evidence="4" type="ORF">B0T16DRAFT_460372</name>
</gene>
<dbReference type="AlphaFoldDB" id="A0AA40CMS7"/>
<protein>
    <recommendedName>
        <fullName evidence="3">PLL-like beta propeller domain-containing protein</fullName>
    </recommendedName>
</protein>
<evidence type="ECO:0000256" key="2">
    <source>
        <dbReference type="SAM" id="Phobius"/>
    </source>
</evidence>
<keyword evidence="2" id="KW-0812">Transmembrane</keyword>
<feature type="region of interest" description="Disordered" evidence="1">
    <location>
        <begin position="1"/>
        <end position="26"/>
    </location>
</feature>
<accession>A0AA40CMS7</accession>
<dbReference type="EMBL" id="JAULSV010000005">
    <property type="protein sequence ID" value="KAK0644300.1"/>
    <property type="molecule type" value="Genomic_DNA"/>
</dbReference>
<dbReference type="SUPFAM" id="SSF89372">
    <property type="entry name" value="Fucose-specific lectin"/>
    <property type="match status" value="1"/>
</dbReference>
<feature type="domain" description="PLL-like beta propeller" evidence="3">
    <location>
        <begin position="245"/>
        <end position="495"/>
    </location>
</feature>
<evidence type="ECO:0000313" key="5">
    <source>
        <dbReference type="Proteomes" id="UP001174936"/>
    </source>
</evidence>
<dbReference type="Gene3D" id="2.120.10.70">
    <property type="entry name" value="Fucose-specific lectin"/>
    <property type="match status" value="1"/>
</dbReference>
<keyword evidence="2" id="KW-1133">Transmembrane helix</keyword>
<evidence type="ECO:0000259" key="3">
    <source>
        <dbReference type="Pfam" id="PF26607"/>
    </source>
</evidence>
<organism evidence="4 5">
    <name type="scientific">Cercophora newfieldiana</name>
    <dbReference type="NCBI Taxonomy" id="92897"/>
    <lineage>
        <taxon>Eukaryota</taxon>
        <taxon>Fungi</taxon>
        <taxon>Dikarya</taxon>
        <taxon>Ascomycota</taxon>
        <taxon>Pezizomycotina</taxon>
        <taxon>Sordariomycetes</taxon>
        <taxon>Sordariomycetidae</taxon>
        <taxon>Sordariales</taxon>
        <taxon>Lasiosphaeriaceae</taxon>
        <taxon>Cercophora</taxon>
    </lineage>
</organism>
<dbReference type="Pfam" id="PF26607">
    <property type="entry name" value="DUF8189"/>
    <property type="match status" value="1"/>
</dbReference>
<feature type="transmembrane region" description="Helical" evidence="2">
    <location>
        <begin position="87"/>
        <end position="108"/>
    </location>
</feature>
<keyword evidence="5" id="KW-1185">Reference proteome</keyword>
<evidence type="ECO:0000256" key="1">
    <source>
        <dbReference type="SAM" id="MobiDB-lite"/>
    </source>
</evidence>
<dbReference type="InterPro" id="IPR058502">
    <property type="entry name" value="PLL-like_beta-prop"/>
</dbReference>
<name>A0AA40CMS7_9PEZI</name>
<feature type="compositionally biased region" description="Low complexity" evidence="1">
    <location>
        <begin position="110"/>
        <end position="128"/>
    </location>
</feature>
<keyword evidence="2" id="KW-0472">Membrane</keyword>
<dbReference type="Proteomes" id="UP001174936">
    <property type="component" value="Unassembled WGS sequence"/>
</dbReference>